<dbReference type="Pfam" id="PF00501">
    <property type="entry name" value="AMP-binding"/>
    <property type="match status" value="1"/>
</dbReference>
<comment type="caution">
    <text evidence="5">The sequence shown here is derived from an EMBL/GenBank/DDBJ whole genome shotgun (WGS) entry which is preliminary data.</text>
</comment>
<dbReference type="InterPro" id="IPR045851">
    <property type="entry name" value="AMP-bd_C_sf"/>
</dbReference>
<evidence type="ECO:0000259" key="3">
    <source>
        <dbReference type="Pfam" id="PF00501"/>
    </source>
</evidence>
<dbReference type="PROSITE" id="PS00455">
    <property type="entry name" value="AMP_BINDING"/>
    <property type="match status" value="1"/>
</dbReference>
<dbReference type="PANTHER" id="PTHR43201:SF5">
    <property type="entry name" value="MEDIUM-CHAIN ACYL-COA LIGASE ACSF2, MITOCHONDRIAL"/>
    <property type="match status" value="1"/>
</dbReference>
<evidence type="ECO:0000313" key="6">
    <source>
        <dbReference type="Proteomes" id="UP001596989"/>
    </source>
</evidence>
<feature type="domain" description="AMP-dependent synthetase/ligase" evidence="3">
    <location>
        <begin position="40"/>
        <end position="381"/>
    </location>
</feature>
<dbReference type="SUPFAM" id="SSF56801">
    <property type="entry name" value="Acetyl-CoA synthetase-like"/>
    <property type="match status" value="1"/>
</dbReference>
<gene>
    <name evidence="5" type="ORF">ACFQ2I_03360</name>
</gene>
<dbReference type="Proteomes" id="UP001596989">
    <property type="component" value="Unassembled WGS sequence"/>
</dbReference>
<name>A0ABW3HLN9_9BACL</name>
<organism evidence="5 6">
    <name type="scientific">Paenibacillus chungangensis</name>
    <dbReference type="NCBI Taxonomy" id="696535"/>
    <lineage>
        <taxon>Bacteria</taxon>
        <taxon>Bacillati</taxon>
        <taxon>Bacillota</taxon>
        <taxon>Bacilli</taxon>
        <taxon>Bacillales</taxon>
        <taxon>Paenibacillaceae</taxon>
        <taxon>Paenibacillus</taxon>
    </lineage>
</organism>
<evidence type="ECO:0000313" key="5">
    <source>
        <dbReference type="EMBL" id="MFD0958416.1"/>
    </source>
</evidence>
<dbReference type="Pfam" id="PF13193">
    <property type="entry name" value="AMP-binding_C"/>
    <property type="match status" value="1"/>
</dbReference>
<keyword evidence="2" id="KW-0436">Ligase</keyword>
<evidence type="ECO:0000259" key="4">
    <source>
        <dbReference type="Pfam" id="PF13193"/>
    </source>
</evidence>
<dbReference type="InterPro" id="IPR020845">
    <property type="entry name" value="AMP-binding_CS"/>
</dbReference>
<dbReference type="InterPro" id="IPR025110">
    <property type="entry name" value="AMP-bd_C"/>
</dbReference>
<feature type="domain" description="AMP-binding enzyme C-terminal" evidence="4">
    <location>
        <begin position="428"/>
        <end position="503"/>
    </location>
</feature>
<comment type="similarity">
    <text evidence="1">Belongs to the ATP-dependent AMP-binding enzyme family.</text>
</comment>
<proteinExistence type="inferred from homology"/>
<dbReference type="Gene3D" id="3.40.50.12780">
    <property type="entry name" value="N-terminal domain of ligase-like"/>
    <property type="match status" value="1"/>
</dbReference>
<dbReference type="InterPro" id="IPR042099">
    <property type="entry name" value="ANL_N_sf"/>
</dbReference>
<reference evidence="6" key="1">
    <citation type="journal article" date="2019" name="Int. J. Syst. Evol. Microbiol.">
        <title>The Global Catalogue of Microorganisms (GCM) 10K type strain sequencing project: providing services to taxonomists for standard genome sequencing and annotation.</title>
        <authorList>
            <consortium name="The Broad Institute Genomics Platform"/>
            <consortium name="The Broad Institute Genome Sequencing Center for Infectious Disease"/>
            <person name="Wu L."/>
            <person name="Ma J."/>
        </authorList>
    </citation>
    <scope>NUCLEOTIDE SEQUENCE [LARGE SCALE GENOMIC DNA]</scope>
    <source>
        <strain evidence="6">CCUG 59129</strain>
    </source>
</reference>
<dbReference type="InterPro" id="IPR000873">
    <property type="entry name" value="AMP-dep_synth/lig_dom"/>
</dbReference>
<dbReference type="CDD" id="cd04433">
    <property type="entry name" value="AFD_class_I"/>
    <property type="match status" value="1"/>
</dbReference>
<dbReference type="Gene3D" id="3.30.300.30">
    <property type="match status" value="1"/>
</dbReference>
<dbReference type="EMBL" id="JBHTJZ010000005">
    <property type="protein sequence ID" value="MFD0958416.1"/>
    <property type="molecule type" value="Genomic_DNA"/>
</dbReference>
<dbReference type="RefSeq" id="WP_377562182.1">
    <property type="nucleotide sequence ID" value="NZ_JBHTJZ010000005.1"/>
</dbReference>
<protein>
    <submittedName>
        <fullName evidence="5">AMP-binding protein</fullName>
    </submittedName>
</protein>
<sequence>MLKLIRVMRRLNMLSPRGALRLAAAIWKYGVNLMALLSLAARTYGDRIAVADERETFSYRQLWRQSERLVLQFRQQYGLARGKKIGVMCSNHTSLVKTIFAASCTGADIYLLNTGMGLERFNQLAKLHDFDLLVHDDELTPLVVQSAYVRTRLSSYSDDQPSVKRLAQASEHMTTIRSKRVTAGKIMLLTGGTTGRAKEVPHQPSLFHYLPPFLTLLSRLKLKERHTAYIATPIYHGYGIAFLLLCTALGKKIILTSRFEAAKSCQWIDKHKADVVTVVPQMLLKMIKHDYDQLKSLVCIASGGAELNPGLAEEVRSRLGDVLYNLYGTSEAGLCTVATPQDMRQHPLTIGRKIEGLELSIIDEGKKPASVGKVGQMCIKHKRTLISRSHTWLETGDMGFRDEGGYFYWCGRVDDMIVSGGENVYPLELERLLHSHPLIEDAAVIGIPDEWFGQRLKAVVQRVPNASLTEEELLAWLRSKAARYQIPKEVVFTDEIAYTSLGKRDKKRTAIEGTQGTPQS</sequence>
<keyword evidence="6" id="KW-1185">Reference proteome</keyword>
<evidence type="ECO:0000256" key="2">
    <source>
        <dbReference type="ARBA" id="ARBA00022598"/>
    </source>
</evidence>
<evidence type="ECO:0000256" key="1">
    <source>
        <dbReference type="ARBA" id="ARBA00006432"/>
    </source>
</evidence>
<accession>A0ABW3HLN9</accession>
<dbReference type="PANTHER" id="PTHR43201">
    <property type="entry name" value="ACYL-COA SYNTHETASE"/>
    <property type="match status" value="1"/>
</dbReference>